<keyword evidence="2" id="KW-0675">Receptor</keyword>
<accession>A0A1E1XIZ2</accession>
<evidence type="ECO:0000256" key="1">
    <source>
        <dbReference type="SAM" id="MobiDB-lite"/>
    </source>
</evidence>
<feature type="compositionally biased region" description="Polar residues" evidence="1">
    <location>
        <begin position="133"/>
        <end position="142"/>
    </location>
</feature>
<organism evidence="2">
    <name type="scientific">Amblyomma sculptum</name>
    <name type="common">Tick</name>
    <dbReference type="NCBI Taxonomy" id="1581419"/>
    <lineage>
        <taxon>Eukaryota</taxon>
        <taxon>Metazoa</taxon>
        <taxon>Ecdysozoa</taxon>
        <taxon>Arthropoda</taxon>
        <taxon>Chelicerata</taxon>
        <taxon>Arachnida</taxon>
        <taxon>Acari</taxon>
        <taxon>Parasitiformes</taxon>
        <taxon>Ixodida</taxon>
        <taxon>Ixodoidea</taxon>
        <taxon>Ixodidae</taxon>
        <taxon>Amblyomminae</taxon>
        <taxon>Amblyomma</taxon>
    </lineage>
</organism>
<reference evidence="2" key="2">
    <citation type="journal article" date="2017" name="Front. Cell. Infect. Microbiol.">
        <title>Analysis of the Salivary Gland Transcriptome of Unfed and Partially Fed Amblyomma sculptum Ticks and Descriptive Proteome of the Saliva.</title>
        <authorList>
            <person name="Esteves E."/>
            <person name="Maruyama S.R."/>
            <person name="Kawahara R."/>
            <person name="Fujita A."/>
            <person name="Martins L.A."/>
            <person name="Righi A.A."/>
            <person name="Costa F.B."/>
            <person name="Palmisano G."/>
            <person name="Labruna M.B."/>
            <person name="Sa-Nunes A."/>
            <person name="Ribeiro J.M.C."/>
            <person name="Fogaca A.C."/>
        </authorList>
    </citation>
    <scope>NUCLEOTIDE SEQUENCE</scope>
</reference>
<sequence length="205" mass="20153">SSSSLSATSSEHSSTTAKSPSGVHSSSKPSLASSSTGSAATSDASSSGASPSSDWSSPVSGCWPPLPRPPSSPSALSRVAATALVASDSAATEVLLKRLSPGIVSSRSSVAPKMAAFQSGQSSRRLSKPSVVTAGTEQSVDGSSKDMKGTSASDWQPNVSPALLNSMQLSSASVIASGCPAALATLFSTSASSKSASACPSQEIN</sequence>
<protein>
    <submittedName>
        <fullName evidence="2">Putative transmembrane receptor wsc1</fullName>
    </submittedName>
</protein>
<feature type="region of interest" description="Disordered" evidence="1">
    <location>
        <begin position="115"/>
        <end position="155"/>
    </location>
</feature>
<proteinExistence type="evidence at transcript level"/>
<keyword evidence="2" id="KW-0472">Membrane</keyword>
<feature type="region of interest" description="Disordered" evidence="1">
    <location>
        <begin position="1"/>
        <end position="76"/>
    </location>
</feature>
<reference evidence="2" key="1">
    <citation type="submission" date="2016-09" db="EMBL/GenBank/DDBJ databases">
        <authorList>
            <person name="Capua I."/>
            <person name="De Benedictis P."/>
            <person name="Joannis T."/>
            <person name="Lombin L.H."/>
            <person name="Cattoli G."/>
        </authorList>
    </citation>
    <scope>NUCLEOTIDE SEQUENCE</scope>
</reference>
<feature type="compositionally biased region" description="Low complexity" evidence="1">
    <location>
        <begin position="1"/>
        <end position="57"/>
    </location>
</feature>
<dbReference type="EMBL" id="GFAA01004236">
    <property type="protein sequence ID" value="JAT99198.1"/>
    <property type="molecule type" value="mRNA"/>
</dbReference>
<feature type="non-terminal residue" evidence="2">
    <location>
        <position position="1"/>
    </location>
</feature>
<name>A0A1E1XIZ2_AMBSC</name>
<keyword evidence="2" id="KW-0812">Transmembrane</keyword>
<dbReference type="AlphaFoldDB" id="A0A1E1XIZ2"/>
<evidence type="ECO:0000313" key="2">
    <source>
        <dbReference type="EMBL" id="JAT99198.1"/>
    </source>
</evidence>